<keyword evidence="6" id="KW-0675">Receptor</keyword>
<dbReference type="GO" id="GO:0004930">
    <property type="term" value="F:G protein-coupled receptor activity"/>
    <property type="evidence" value="ECO:0007669"/>
    <property type="project" value="InterPro"/>
</dbReference>
<dbReference type="AlphaFoldDB" id="A0A8S3QHG5"/>
<proteinExistence type="predicted"/>
<evidence type="ECO:0000256" key="3">
    <source>
        <dbReference type="ARBA" id="ARBA00022692"/>
    </source>
</evidence>
<feature type="transmembrane region" description="Helical" evidence="7">
    <location>
        <begin position="37"/>
        <end position="58"/>
    </location>
</feature>
<keyword evidence="10" id="KW-1185">Reference proteome</keyword>
<evidence type="ECO:0000256" key="1">
    <source>
        <dbReference type="ARBA" id="ARBA00004651"/>
    </source>
</evidence>
<sequence>MHGDNITQIYVNKTIFANDTANDINRQNKIFEGIFKWISFSIFTGIVILNTIVIGLLMKRKQKSRMGFFVANLAYAGKIDLIAKEDFERSFKSCDLDNWLDRMNVMVKPLSTVTRLKTYRYGLALSAWILGSLLAIQYVVHVTYYSPQKHKTDACRHEFLYDLEIRYFDLCVLIIIPLIFIITCYIMIFLAINRRQTYGFIATKSNNDVYMICWTPLFSASLLEYYGVLKYGITFRVLYGLAPLNSLTNPVVFLLFNYNMFYKDSKSSKKCTISLKTNSASTNLNAMEL</sequence>
<protein>
    <submittedName>
        <fullName evidence="9">GNRHR</fullName>
    </submittedName>
</protein>
<organism evidence="9 10">
    <name type="scientific">Mytilus edulis</name>
    <name type="common">Blue mussel</name>
    <dbReference type="NCBI Taxonomy" id="6550"/>
    <lineage>
        <taxon>Eukaryota</taxon>
        <taxon>Metazoa</taxon>
        <taxon>Spiralia</taxon>
        <taxon>Lophotrochozoa</taxon>
        <taxon>Mollusca</taxon>
        <taxon>Bivalvia</taxon>
        <taxon>Autobranchia</taxon>
        <taxon>Pteriomorphia</taxon>
        <taxon>Mytilida</taxon>
        <taxon>Mytiloidea</taxon>
        <taxon>Mytilidae</taxon>
        <taxon>Mytilinae</taxon>
        <taxon>Mytilus</taxon>
    </lineage>
</organism>
<feature type="transmembrane region" description="Helical" evidence="7">
    <location>
        <begin position="167"/>
        <end position="188"/>
    </location>
</feature>
<comment type="caution">
    <text evidence="9">The sequence shown here is derived from an EMBL/GenBank/DDBJ whole genome shotgun (WGS) entry which is preliminary data.</text>
</comment>
<dbReference type="PRINTS" id="PR00237">
    <property type="entry name" value="GPCRRHODOPSN"/>
</dbReference>
<dbReference type="Proteomes" id="UP000683360">
    <property type="component" value="Unassembled WGS sequence"/>
</dbReference>
<keyword evidence="2" id="KW-1003">Cell membrane</keyword>
<comment type="subcellular location">
    <subcellularLocation>
        <location evidence="1">Cell membrane</location>
        <topology evidence="1">Multi-pass membrane protein</topology>
    </subcellularLocation>
</comment>
<evidence type="ECO:0000256" key="6">
    <source>
        <dbReference type="ARBA" id="ARBA00023170"/>
    </source>
</evidence>
<evidence type="ECO:0000313" key="9">
    <source>
        <dbReference type="EMBL" id="CAG2196162.1"/>
    </source>
</evidence>
<dbReference type="Gene3D" id="1.20.1070.10">
    <property type="entry name" value="Rhodopsin 7-helix transmembrane proteins"/>
    <property type="match status" value="1"/>
</dbReference>
<dbReference type="InterPro" id="IPR000276">
    <property type="entry name" value="GPCR_Rhodpsn"/>
</dbReference>
<feature type="transmembrane region" description="Helical" evidence="7">
    <location>
        <begin position="240"/>
        <end position="260"/>
    </location>
</feature>
<dbReference type="InterPro" id="IPR017452">
    <property type="entry name" value="GPCR_Rhodpsn_7TM"/>
</dbReference>
<gene>
    <name evidence="9" type="ORF">MEDL_11068</name>
</gene>
<dbReference type="GO" id="GO:0005886">
    <property type="term" value="C:plasma membrane"/>
    <property type="evidence" value="ECO:0007669"/>
    <property type="project" value="UniProtKB-SubCell"/>
</dbReference>
<accession>A0A8S3QHG5</accession>
<name>A0A8S3QHG5_MYTED</name>
<evidence type="ECO:0000256" key="7">
    <source>
        <dbReference type="SAM" id="Phobius"/>
    </source>
</evidence>
<dbReference type="GO" id="GO:0042277">
    <property type="term" value="F:peptide binding"/>
    <property type="evidence" value="ECO:0007669"/>
    <property type="project" value="TreeGrafter"/>
</dbReference>
<keyword evidence="5 7" id="KW-0472">Membrane</keyword>
<dbReference type="CDD" id="cd00637">
    <property type="entry name" value="7tm_classA_rhodopsin-like"/>
    <property type="match status" value="1"/>
</dbReference>
<dbReference type="Pfam" id="PF00001">
    <property type="entry name" value="7tm_1"/>
    <property type="match status" value="1"/>
</dbReference>
<evidence type="ECO:0000256" key="5">
    <source>
        <dbReference type="ARBA" id="ARBA00023136"/>
    </source>
</evidence>
<evidence type="ECO:0000256" key="2">
    <source>
        <dbReference type="ARBA" id="ARBA00022475"/>
    </source>
</evidence>
<reference evidence="9" key="1">
    <citation type="submission" date="2021-03" db="EMBL/GenBank/DDBJ databases">
        <authorList>
            <person name="Bekaert M."/>
        </authorList>
    </citation>
    <scope>NUCLEOTIDE SEQUENCE</scope>
</reference>
<dbReference type="SUPFAM" id="SSF81321">
    <property type="entry name" value="Family A G protein-coupled receptor-like"/>
    <property type="match status" value="1"/>
</dbReference>
<dbReference type="OrthoDB" id="6093399at2759"/>
<dbReference type="GO" id="GO:0032870">
    <property type="term" value="P:cellular response to hormone stimulus"/>
    <property type="evidence" value="ECO:0007669"/>
    <property type="project" value="TreeGrafter"/>
</dbReference>
<dbReference type="EMBL" id="CAJPWZ010000548">
    <property type="protein sequence ID" value="CAG2196162.1"/>
    <property type="molecule type" value="Genomic_DNA"/>
</dbReference>
<feature type="domain" description="G-protein coupled receptors family 1 profile" evidence="8">
    <location>
        <begin position="100"/>
        <end position="253"/>
    </location>
</feature>
<keyword evidence="3 7" id="KW-0812">Transmembrane</keyword>
<dbReference type="PANTHER" id="PTHR24241:SF76">
    <property type="entry name" value="NEUROPEPTIDE SIFAMIDE RECEPTOR"/>
    <property type="match status" value="1"/>
</dbReference>
<feature type="transmembrane region" description="Helical" evidence="7">
    <location>
        <begin position="121"/>
        <end position="140"/>
    </location>
</feature>
<evidence type="ECO:0000256" key="4">
    <source>
        <dbReference type="ARBA" id="ARBA00022989"/>
    </source>
</evidence>
<feature type="transmembrane region" description="Helical" evidence="7">
    <location>
        <begin position="209"/>
        <end position="228"/>
    </location>
</feature>
<evidence type="ECO:0000313" key="10">
    <source>
        <dbReference type="Proteomes" id="UP000683360"/>
    </source>
</evidence>
<keyword evidence="4 7" id="KW-1133">Transmembrane helix</keyword>
<dbReference type="PROSITE" id="PS50262">
    <property type="entry name" value="G_PROTEIN_RECEP_F1_2"/>
    <property type="match status" value="1"/>
</dbReference>
<dbReference type="PANTHER" id="PTHR24241">
    <property type="entry name" value="NEUROPEPTIDE RECEPTOR-RELATED G-PROTEIN COUPLED RECEPTOR"/>
    <property type="match status" value="1"/>
</dbReference>
<evidence type="ECO:0000259" key="8">
    <source>
        <dbReference type="PROSITE" id="PS50262"/>
    </source>
</evidence>